<sequence length="200" mass="22460">MCNLSFQLLLRRYVIDAKNKQVKSETFCGTLACAPPEIIGGIPYSAKIADMWSFGIAVFTMLNKANPFTEENRKLLLTLQKSKTWKFRSKYEKSLSPQVKQLVKGLLEPDVKKRLTAEQVLNSEWIAMDPKLKVMSAAEYASLNAALDEVNAGDGYHLPETSRRLYVKSNGKGASSLAFLKTADNQYVKNLEISKKIQSF</sequence>
<evidence type="ECO:0000256" key="1">
    <source>
        <dbReference type="ARBA" id="ARBA00022527"/>
    </source>
</evidence>
<dbReference type="InterPro" id="IPR011009">
    <property type="entry name" value="Kinase-like_dom_sf"/>
</dbReference>
<reference evidence="7 8" key="1">
    <citation type="submission" date="2020-11" db="EMBL/GenBank/DDBJ databases">
        <authorList>
            <person name="Wallbank WR R."/>
            <person name="Pardo Diaz C."/>
            <person name="Kozak K."/>
            <person name="Martin S."/>
            <person name="Jiggins C."/>
            <person name="Moest M."/>
            <person name="Warren A I."/>
            <person name="Generalovic N T."/>
            <person name="Byers J.R.P. K."/>
            <person name="Montejo-Kovacevich G."/>
            <person name="Yen C E."/>
        </authorList>
    </citation>
    <scope>NUCLEOTIDE SEQUENCE [LARGE SCALE GENOMIC DNA]</scope>
</reference>
<gene>
    <name evidence="7" type="ORF">HERILL_LOCUS10631</name>
</gene>
<dbReference type="InterPro" id="IPR000719">
    <property type="entry name" value="Prot_kinase_dom"/>
</dbReference>
<keyword evidence="5" id="KW-0067">ATP-binding</keyword>
<dbReference type="EMBL" id="LR899012">
    <property type="protein sequence ID" value="CAD7087959.1"/>
    <property type="molecule type" value="Genomic_DNA"/>
</dbReference>
<dbReference type="InParanoid" id="A0A7R8UWK5"/>
<evidence type="ECO:0000259" key="6">
    <source>
        <dbReference type="PROSITE" id="PS50011"/>
    </source>
</evidence>
<evidence type="ECO:0000256" key="4">
    <source>
        <dbReference type="ARBA" id="ARBA00022777"/>
    </source>
</evidence>
<dbReference type="GO" id="GO:0000226">
    <property type="term" value="P:microtubule cytoskeleton organization"/>
    <property type="evidence" value="ECO:0007669"/>
    <property type="project" value="TreeGrafter"/>
</dbReference>
<dbReference type="OrthoDB" id="541276at2759"/>
<evidence type="ECO:0000256" key="5">
    <source>
        <dbReference type="ARBA" id="ARBA00022840"/>
    </source>
</evidence>
<dbReference type="Pfam" id="PF00069">
    <property type="entry name" value="Pkinase"/>
    <property type="match status" value="1"/>
</dbReference>
<proteinExistence type="predicted"/>
<dbReference type="GO" id="GO:0035556">
    <property type="term" value="P:intracellular signal transduction"/>
    <property type="evidence" value="ECO:0007669"/>
    <property type="project" value="TreeGrafter"/>
</dbReference>
<dbReference type="PANTHER" id="PTHR24346:SF82">
    <property type="entry name" value="KP78A-RELATED"/>
    <property type="match status" value="1"/>
</dbReference>
<evidence type="ECO:0000256" key="3">
    <source>
        <dbReference type="ARBA" id="ARBA00022741"/>
    </source>
</evidence>
<feature type="domain" description="Protein kinase" evidence="6">
    <location>
        <begin position="1"/>
        <end position="126"/>
    </location>
</feature>
<evidence type="ECO:0000313" key="7">
    <source>
        <dbReference type="EMBL" id="CAD7087959.1"/>
    </source>
</evidence>
<accession>A0A7R8UWK5</accession>
<dbReference type="AlphaFoldDB" id="A0A7R8UWK5"/>
<dbReference type="SMART" id="SM00220">
    <property type="entry name" value="S_TKc"/>
    <property type="match status" value="1"/>
</dbReference>
<keyword evidence="4" id="KW-0418">Kinase</keyword>
<keyword evidence="3" id="KW-0547">Nucleotide-binding</keyword>
<dbReference type="GO" id="GO:0050321">
    <property type="term" value="F:tau-protein kinase activity"/>
    <property type="evidence" value="ECO:0007669"/>
    <property type="project" value="TreeGrafter"/>
</dbReference>
<evidence type="ECO:0000256" key="2">
    <source>
        <dbReference type="ARBA" id="ARBA00022679"/>
    </source>
</evidence>
<dbReference type="Gene3D" id="1.10.510.10">
    <property type="entry name" value="Transferase(Phosphotransferase) domain 1"/>
    <property type="match status" value="1"/>
</dbReference>
<dbReference type="SUPFAM" id="SSF56112">
    <property type="entry name" value="Protein kinase-like (PK-like)"/>
    <property type="match status" value="1"/>
</dbReference>
<dbReference type="PROSITE" id="PS50011">
    <property type="entry name" value="PROTEIN_KINASE_DOM"/>
    <property type="match status" value="1"/>
</dbReference>
<dbReference type="GO" id="GO:0005737">
    <property type="term" value="C:cytoplasm"/>
    <property type="evidence" value="ECO:0007669"/>
    <property type="project" value="TreeGrafter"/>
</dbReference>
<keyword evidence="8" id="KW-1185">Reference proteome</keyword>
<keyword evidence="1" id="KW-0723">Serine/threonine-protein kinase</keyword>
<keyword evidence="2" id="KW-0808">Transferase</keyword>
<protein>
    <recommendedName>
        <fullName evidence="6">Protein kinase domain-containing protein</fullName>
    </recommendedName>
</protein>
<name>A0A7R8UWK5_HERIL</name>
<evidence type="ECO:0000313" key="8">
    <source>
        <dbReference type="Proteomes" id="UP000594454"/>
    </source>
</evidence>
<organism evidence="7 8">
    <name type="scientific">Hermetia illucens</name>
    <name type="common">Black soldier fly</name>
    <dbReference type="NCBI Taxonomy" id="343691"/>
    <lineage>
        <taxon>Eukaryota</taxon>
        <taxon>Metazoa</taxon>
        <taxon>Ecdysozoa</taxon>
        <taxon>Arthropoda</taxon>
        <taxon>Hexapoda</taxon>
        <taxon>Insecta</taxon>
        <taxon>Pterygota</taxon>
        <taxon>Neoptera</taxon>
        <taxon>Endopterygota</taxon>
        <taxon>Diptera</taxon>
        <taxon>Brachycera</taxon>
        <taxon>Stratiomyomorpha</taxon>
        <taxon>Stratiomyidae</taxon>
        <taxon>Hermetiinae</taxon>
        <taxon>Hermetia</taxon>
    </lineage>
</organism>
<dbReference type="GO" id="GO:0005524">
    <property type="term" value="F:ATP binding"/>
    <property type="evidence" value="ECO:0007669"/>
    <property type="project" value="UniProtKB-KW"/>
</dbReference>
<dbReference type="Proteomes" id="UP000594454">
    <property type="component" value="Chromosome 4"/>
</dbReference>
<dbReference type="PANTHER" id="PTHR24346">
    <property type="entry name" value="MAP/MICROTUBULE AFFINITY-REGULATING KINASE"/>
    <property type="match status" value="1"/>
</dbReference>